<accession>A0A8J7JLW2</accession>
<evidence type="ECO:0000256" key="6">
    <source>
        <dbReference type="SAM" id="Phobius"/>
    </source>
</evidence>
<feature type="transmembrane region" description="Helical" evidence="6">
    <location>
        <begin position="38"/>
        <end position="60"/>
    </location>
</feature>
<keyword evidence="8" id="KW-1185">Reference proteome</keyword>
<evidence type="ECO:0000313" key="8">
    <source>
        <dbReference type="Proteomes" id="UP000636888"/>
    </source>
</evidence>
<evidence type="ECO:0000256" key="3">
    <source>
        <dbReference type="ARBA" id="ARBA00022692"/>
    </source>
</evidence>
<dbReference type="AlphaFoldDB" id="A0A8J7JLW2"/>
<protein>
    <submittedName>
        <fullName evidence="7">Flippase-like domain-containing protein</fullName>
    </submittedName>
</protein>
<reference evidence="7" key="1">
    <citation type="submission" date="2020-12" db="EMBL/GenBank/DDBJ databases">
        <title>Geomonas sp. Red875, isolated from river sediment.</title>
        <authorList>
            <person name="Xu Z."/>
            <person name="Zhang Z."/>
            <person name="Masuda Y."/>
            <person name="Itoh H."/>
            <person name="Senoo K."/>
        </authorList>
    </citation>
    <scope>NUCLEOTIDE SEQUENCE</scope>
    <source>
        <strain evidence="7">Red875</strain>
    </source>
</reference>
<keyword evidence="3 6" id="KW-0812">Transmembrane</keyword>
<evidence type="ECO:0000256" key="5">
    <source>
        <dbReference type="ARBA" id="ARBA00023136"/>
    </source>
</evidence>
<name>A0A8J7JLW2_9BACT</name>
<evidence type="ECO:0000256" key="2">
    <source>
        <dbReference type="ARBA" id="ARBA00022475"/>
    </source>
</evidence>
<comment type="caution">
    <text evidence="7">The sequence shown here is derived from an EMBL/GenBank/DDBJ whole genome shotgun (WGS) entry which is preliminary data.</text>
</comment>
<dbReference type="Pfam" id="PF03706">
    <property type="entry name" value="LPG_synthase_TM"/>
    <property type="match status" value="1"/>
</dbReference>
<proteinExistence type="predicted"/>
<comment type="subcellular location">
    <subcellularLocation>
        <location evidence="1">Cell membrane</location>
        <topology evidence="1">Multi-pass membrane protein</topology>
    </subcellularLocation>
</comment>
<dbReference type="InterPro" id="IPR022791">
    <property type="entry name" value="L-PG_synthase/AglD"/>
</dbReference>
<dbReference type="Proteomes" id="UP000636888">
    <property type="component" value="Unassembled WGS sequence"/>
</dbReference>
<keyword evidence="2" id="KW-1003">Cell membrane</keyword>
<feature type="transmembrane region" description="Helical" evidence="6">
    <location>
        <begin position="121"/>
        <end position="142"/>
    </location>
</feature>
<dbReference type="EMBL" id="JAEMHM010000008">
    <property type="protein sequence ID" value="MBJ6725315.1"/>
    <property type="molecule type" value="Genomic_DNA"/>
</dbReference>
<keyword evidence="5 6" id="KW-0472">Membrane</keyword>
<keyword evidence="4 6" id="KW-1133">Transmembrane helix</keyword>
<dbReference type="PANTHER" id="PTHR39087:SF2">
    <property type="entry name" value="UPF0104 MEMBRANE PROTEIN MJ1595"/>
    <property type="match status" value="1"/>
</dbReference>
<feature type="transmembrane region" description="Helical" evidence="6">
    <location>
        <begin position="219"/>
        <end position="240"/>
    </location>
</feature>
<gene>
    <name evidence="7" type="ORF">JFN93_11390</name>
</gene>
<organism evidence="7 8">
    <name type="scientific">Geomesophilobacter sediminis</name>
    <dbReference type="NCBI Taxonomy" id="2798584"/>
    <lineage>
        <taxon>Bacteria</taxon>
        <taxon>Pseudomonadati</taxon>
        <taxon>Thermodesulfobacteriota</taxon>
        <taxon>Desulfuromonadia</taxon>
        <taxon>Geobacterales</taxon>
        <taxon>Geobacteraceae</taxon>
        <taxon>Geomesophilobacter</taxon>
    </lineage>
</organism>
<dbReference type="PANTHER" id="PTHR39087">
    <property type="entry name" value="UPF0104 MEMBRANE PROTEIN MJ1595"/>
    <property type="match status" value="1"/>
</dbReference>
<feature type="transmembrane region" description="Helical" evidence="6">
    <location>
        <begin position="6"/>
        <end position="26"/>
    </location>
</feature>
<sequence length="323" mass="35146">MRRLYVLLLAVAALVLFFMLVGIDWGALGHLLLANRRYWVLLLLPYGLTCCLWTLSWRLLLVDAPPGLGFGRLFLIRLAGEALNQLTPTASLGGEPFKAVRVSETGVPWQEATASLVIHKVLTVLSLVLYIFLCLALIPFALPGLPRRLVLSTGSAAALLGAGGLAFAYLQRHNPCATLLRLLKRLGICPAFLLRREADLASLDAQLSGFYREHPRRGYLSLFLLFLGWLVHSLEVIIIFRFLGRPITLESALCFDALAQAFAAVGFMVPASVGVQDAGNVLLSLGFSFGATVGAAFGILRRFREAFWLCVGLVAARGNGGRK</sequence>
<evidence type="ECO:0000313" key="7">
    <source>
        <dbReference type="EMBL" id="MBJ6725315.1"/>
    </source>
</evidence>
<dbReference type="GO" id="GO:0005886">
    <property type="term" value="C:plasma membrane"/>
    <property type="evidence" value="ECO:0007669"/>
    <property type="project" value="UniProtKB-SubCell"/>
</dbReference>
<evidence type="ECO:0000256" key="1">
    <source>
        <dbReference type="ARBA" id="ARBA00004651"/>
    </source>
</evidence>
<feature type="transmembrane region" description="Helical" evidence="6">
    <location>
        <begin position="149"/>
        <end position="170"/>
    </location>
</feature>
<feature type="transmembrane region" description="Helical" evidence="6">
    <location>
        <begin position="281"/>
        <end position="300"/>
    </location>
</feature>
<evidence type="ECO:0000256" key="4">
    <source>
        <dbReference type="ARBA" id="ARBA00022989"/>
    </source>
</evidence>